<dbReference type="Proteomes" id="UP000316855">
    <property type="component" value="Chromosome"/>
</dbReference>
<reference evidence="2 3" key="1">
    <citation type="submission" date="2019-02" db="EMBL/GenBank/DDBJ databases">
        <title>Deep-cultivation of Planctomycetes and their phenomic and genomic characterization uncovers novel biology.</title>
        <authorList>
            <person name="Wiegand S."/>
            <person name="Jogler M."/>
            <person name="Boedeker C."/>
            <person name="Pinto D."/>
            <person name="Vollmers J."/>
            <person name="Rivas-Marin E."/>
            <person name="Kohn T."/>
            <person name="Peeters S.H."/>
            <person name="Heuer A."/>
            <person name="Rast P."/>
            <person name="Oberbeckmann S."/>
            <person name="Bunk B."/>
            <person name="Jeske O."/>
            <person name="Meyerdierks A."/>
            <person name="Storesund J.E."/>
            <person name="Kallscheuer N."/>
            <person name="Luecker S."/>
            <person name="Lage O.M."/>
            <person name="Pohl T."/>
            <person name="Merkel B.J."/>
            <person name="Hornburger P."/>
            <person name="Mueller R.-W."/>
            <person name="Bruemmer F."/>
            <person name="Labrenz M."/>
            <person name="Spormann A.M."/>
            <person name="Op den Camp H."/>
            <person name="Overmann J."/>
            <person name="Amann R."/>
            <person name="Jetten M.S.M."/>
            <person name="Mascher T."/>
            <person name="Medema M.H."/>
            <person name="Devos D.P."/>
            <person name="Kaster A.-K."/>
            <person name="Ovreas L."/>
            <person name="Rohde M."/>
            <person name="Galperin M.Y."/>
            <person name="Jogler C."/>
        </authorList>
    </citation>
    <scope>NUCLEOTIDE SEQUENCE [LARGE SCALE GENOMIC DNA]</scope>
    <source>
        <strain evidence="2 3">Pan161</strain>
    </source>
</reference>
<feature type="domain" description="DUF1570" evidence="1">
    <location>
        <begin position="367"/>
        <end position="483"/>
    </location>
</feature>
<dbReference type="OrthoDB" id="228844at2"/>
<protein>
    <recommendedName>
        <fullName evidence="1">DUF1570 domain-containing protein</fullName>
    </recommendedName>
</protein>
<accession>A0A517V6B3</accession>
<proteinExistence type="predicted"/>
<evidence type="ECO:0000313" key="3">
    <source>
        <dbReference type="Proteomes" id="UP000316855"/>
    </source>
</evidence>
<dbReference type="EMBL" id="CP036343">
    <property type="protein sequence ID" value="QDT88541.1"/>
    <property type="molecule type" value="Genomic_DNA"/>
</dbReference>
<dbReference type="RefSeq" id="WP_145223714.1">
    <property type="nucleotide sequence ID" value="NZ_CP036343.1"/>
</dbReference>
<evidence type="ECO:0000313" key="2">
    <source>
        <dbReference type="EMBL" id="QDT88541.1"/>
    </source>
</evidence>
<gene>
    <name evidence="2" type="ORF">Pan161_01570</name>
</gene>
<name>A0A517V6B3_9PLAN</name>
<sequence length="543" mass="63742">MPVTQQQTNQFAYSSGSTKRKPFAWAGWDCKFSRGFWLLTLTVLLLAPSDHVLAQDSRALSTYQKQYSILQSAFRDKLIQLAQNCQRDQQQAGVQTITGIIKDVQDFDPQANPLPREVRPDLPLSLPAAERNWRLKLRNLQEEQANDLFVFSRKVLHEGFPSYAYDLILETAYHNPDHRSVRQILGYVRNGDEWATPFEKEMHDRKQQWHPQFGWLPASYITRYEQGERYVNGRWKSAAQEAEIRRDFRNAWEIKTEHFLIKTNHSLEMGVKLATEMEDFYRYFHQTFAAFFNTPQQMQKLFEGARNPFQRRNKNDQHVMHYYSTREEYLQRLQKDIPQISLTHGIYLFGDRISHFYHRPDAEGDLGTLYHEATHQLFYESSFQGRNRQVGEKNHFWAIEGIACYMESFEKNGKKFRAGNPNHIRFNAARYRLLKDDYYVPLETFAAMGRNAFQTSPNISPNYSQASGLSHFFMHASRGEYRDAFINQLTELYSLNSRVRNNPQSLAESTGVSYTDLDRQYREYSASLQKALNERALSLQSSQ</sequence>
<evidence type="ECO:0000259" key="1">
    <source>
        <dbReference type="Pfam" id="PF07607"/>
    </source>
</evidence>
<dbReference type="InterPro" id="IPR011464">
    <property type="entry name" value="DUF1570"/>
</dbReference>
<organism evidence="2 3">
    <name type="scientific">Gimesia algae</name>
    <dbReference type="NCBI Taxonomy" id="2527971"/>
    <lineage>
        <taxon>Bacteria</taxon>
        <taxon>Pseudomonadati</taxon>
        <taxon>Planctomycetota</taxon>
        <taxon>Planctomycetia</taxon>
        <taxon>Planctomycetales</taxon>
        <taxon>Planctomycetaceae</taxon>
        <taxon>Gimesia</taxon>
    </lineage>
</organism>
<dbReference type="AlphaFoldDB" id="A0A517V6B3"/>
<dbReference type="Pfam" id="PF07607">
    <property type="entry name" value="DUF1570"/>
    <property type="match status" value="1"/>
</dbReference>
<dbReference type="KEGG" id="gax:Pan161_01570"/>
<keyword evidence="3" id="KW-1185">Reference proteome</keyword>